<comment type="caution">
    <text evidence="1">The sequence shown here is derived from an EMBL/GenBank/DDBJ whole genome shotgun (WGS) entry which is preliminary data.</text>
</comment>
<proteinExistence type="predicted"/>
<reference evidence="1" key="1">
    <citation type="submission" date="2020-06" db="EMBL/GenBank/DDBJ databases">
        <authorList>
            <person name="Link T."/>
            <person name="Ehrmann M."/>
        </authorList>
    </citation>
    <scope>NUCLEOTIDE SEQUENCE</scope>
    <source>
        <strain evidence="1">TMW 2.2257</strain>
    </source>
</reference>
<dbReference type="AlphaFoldDB" id="A0AB35HLW7"/>
<evidence type="ECO:0000313" key="2">
    <source>
        <dbReference type="Proteomes" id="UP001057280"/>
    </source>
</evidence>
<dbReference type="EMBL" id="JACACB010000003">
    <property type="protein sequence ID" value="MCO8297245.1"/>
    <property type="molecule type" value="Genomic_DNA"/>
</dbReference>
<organism evidence="1 2">
    <name type="scientific">Tetragenococcus halophilus</name>
    <name type="common">Pediococcus halophilus</name>
    <dbReference type="NCBI Taxonomy" id="51669"/>
    <lineage>
        <taxon>Bacteria</taxon>
        <taxon>Bacillati</taxon>
        <taxon>Bacillota</taxon>
        <taxon>Bacilli</taxon>
        <taxon>Lactobacillales</taxon>
        <taxon>Enterococcaceae</taxon>
        <taxon>Tetragenococcus</taxon>
    </lineage>
</organism>
<name>A0AB35HLW7_TETHA</name>
<sequence length="63" mass="7484">MRERKAGVEMSKTLKISNAYLRIDKDDEFTIVIPDGTRKVEYEFIAKRELLDLMEFDVEEVEE</sequence>
<protein>
    <submittedName>
        <fullName evidence="1">Uncharacterized protein</fullName>
    </submittedName>
</protein>
<dbReference type="Proteomes" id="UP001057280">
    <property type="component" value="Unassembled WGS sequence"/>
</dbReference>
<accession>A0AB35HLW7</accession>
<dbReference type="RefSeq" id="WP_253209904.1">
    <property type="nucleotide sequence ID" value="NZ_JACACB010000003.1"/>
</dbReference>
<evidence type="ECO:0000313" key="1">
    <source>
        <dbReference type="EMBL" id="MCO8297245.1"/>
    </source>
</evidence>
<reference evidence="1" key="2">
    <citation type="journal article" date="2021" name="BMC Microbiol.">
        <title>The diversity among the species Tetragenococcus halophilus including new isolates from a lupine seed fermentation.</title>
        <authorList>
            <person name="Link T."/>
            <person name="Vogel R.F."/>
            <person name="Ehrmann M.A."/>
        </authorList>
    </citation>
    <scope>NUCLEOTIDE SEQUENCE</scope>
    <source>
        <strain evidence="1">TMW 2.2257</strain>
    </source>
</reference>
<gene>
    <name evidence="1" type="ORF">HXW75_02020</name>
</gene>